<name>A0ABQ1I9B3_9PROT</name>
<gene>
    <name evidence="1" type="ORF">GCM10011505_08400</name>
</gene>
<dbReference type="EMBL" id="BMDZ01000006">
    <property type="protein sequence ID" value="GGB29380.1"/>
    <property type="molecule type" value="Genomic_DNA"/>
</dbReference>
<reference evidence="2" key="1">
    <citation type="journal article" date="2019" name="Int. J. Syst. Evol. Microbiol.">
        <title>The Global Catalogue of Microorganisms (GCM) 10K type strain sequencing project: providing services to taxonomists for standard genome sequencing and annotation.</title>
        <authorList>
            <consortium name="The Broad Institute Genomics Platform"/>
            <consortium name="The Broad Institute Genome Sequencing Center for Infectious Disease"/>
            <person name="Wu L."/>
            <person name="Ma J."/>
        </authorList>
    </citation>
    <scope>NUCLEOTIDE SEQUENCE [LARGE SCALE GENOMIC DNA]</scope>
    <source>
        <strain evidence="2">CGMCC 1.10188</strain>
    </source>
</reference>
<comment type="caution">
    <text evidence="1">The sequence shown here is derived from an EMBL/GenBank/DDBJ whole genome shotgun (WGS) entry which is preliminary data.</text>
</comment>
<keyword evidence="2" id="KW-1185">Reference proteome</keyword>
<dbReference type="InterPro" id="IPR046163">
    <property type="entry name" value="DUF6165"/>
</dbReference>
<dbReference type="RefSeq" id="WP_188575230.1">
    <property type="nucleotide sequence ID" value="NZ_BMDZ01000006.1"/>
</dbReference>
<sequence>MRLKIDVSPGEVIDKLVILSIKAAHIDAADKLAHVRREMAALEEVVGPVIRGHDALPPLIAELREINQALWDIEDALRVHEHEADFGPDFIARARLVYQTNDRRAAVKAKINDLLGSDIAEQKAYSV</sequence>
<evidence type="ECO:0000313" key="2">
    <source>
        <dbReference type="Proteomes" id="UP000603352"/>
    </source>
</evidence>
<evidence type="ECO:0000313" key="1">
    <source>
        <dbReference type="EMBL" id="GGB29380.1"/>
    </source>
</evidence>
<dbReference type="Proteomes" id="UP000603352">
    <property type="component" value="Unassembled WGS sequence"/>
</dbReference>
<organism evidence="1 2">
    <name type="scientific">Tistrella bauzanensis</name>
    <dbReference type="NCBI Taxonomy" id="657419"/>
    <lineage>
        <taxon>Bacteria</taxon>
        <taxon>Pseudomonadati</taxon>
        <taxon>Pseudomonadota</taxon>
        <taxon>Alphaproteobacteria</taxon>
        <taxon>Geminicoccales</taxon>
        <taxon>Geminicoccaceae</taxon>
        <taxon>Tistrella</taxon>
    </lineage>
</organism>
<dbReference type="Pfam" id="PF19662">
    <property type="entry name" value="DUF6165"/>
    <property type="match status" value="1"/>
</dbReference>
<protein>
    <submittedName>
        <fullName evidence="1">Uncharacterized protein</fullName>
    </submittedName>
</protein>
<proteinExistence type="predicted"/>
<accession>A0ABQ1I9B3</accession>